<reference evidence="6" key="3">
    <citation type="submission" date="2015-04" db="UniProtKB">
        <authorList>
            <consortium name="EnsemblPlants"/>
        </authorList>
    </citation>
    <scope>IDENTIFICATION</scope>
</reference>
<dbReference type="Gramene" id="LPERR05G18000.1">
    <property type="protein sequence ID" value="LPERR05G18000.1"/>
    <property type="gene ID" value="LPERR05G18000"/>
</dbReference>
<dbReference type="CDD" id="cd01837">
    <property type="entry name" value="SGNH_plant_lipase_like"/>
    <property type="match status" value="3"/>
</dbReference>
<evidence type="ECO:0000256" key="3">
    <source>
        <dbReference type="ARBA" id="ARBA00022801"/>
    </source>
</evidence>
<reference evidence="7" key="2">
    <citation type="submission" date="2013-12" db="EMBL/GenBank/DDBJ databases">
        <authorList>
            <person name="Yu Y."/>
            <person name="Lee S."/>
            <person name="de Baynast K."/>
            <person name="Wissotski M."/>
            <person name="Liu L."/>
            <person name="Talag J."/>
            <person name="Goicoechea J."/>
            <person name="Angelova A."/>
            <person name="Jetty R."/>
            <person name="Kudrna D."/>
            <person name="Golser W."/>
            <person name="Rivera L."/>
            <person name="Zhang J."/>
            <person name="Wing R."/>
        </authorList>
    </citation>
    <scope>NUCLEOTIDE SEQUENCE</scope>
</reference>
<dbReference type="PANTHER" id="PTHR22835">
    <property type="entry name" value="ZINC FINGER FYVE DOMAIN CONTAINING PROTEIN"/>
    <property type="match status" value="1"/>
</dbReference>
<evidence type="ECO:0000256" key="1">
    <source>
        <dbReference type="ARBA" id="ARBA00008668"/>
    </source>
</evidence>
<dbReference type="eggNOG" id="ENOG502QSMM">
    <property type="taxonomic scope" value="Eukaryota"/>
</dbReference>
<accession>A0A0D9WID9</accession>
<keyword evidence="2 5" id="KW-0732">Signal</keyword>
<keyword evidence="4" id="KW-0325">Glycoprotein</keyword>
<evidence type="ECO:0000313" key="6">
    <source>
        <dbReference type="EnsemblPlants" id="LPERR05G18000.1"/>
    </source>
</evidence>
<dbReference type="InterPro" id="IPR036514">
    <property type="entry name" value="SGNH_hydro_sf"/>
</dbReference>
<sequence length="1007" mass="109342">MELKQVFSIVFLFCLSGVSSTSHYFTSIFSLGDSYVDTGNFIIMGTQPVRYDKLPYGMTFFGHPTGRMSDGRVIIDFIAKEFELPFLPASLANSSSIFQGVNFAVQGAVATDIDYFQRNNIVSFKLLNNSLDIQLGWFEELRPSICNITTEQANGFKNCFSKSLFIVGEFGVNDYNFLWTGGKTREEVESYVPKVVRKITMGVERLINQGAVYLVVPGNPPTGCAPALLTLLMSPNKTDYDGLGCLHALNDVAKYHNTLLWFAADGLLKACCGIGGDYNWNISDMCAMPGVVACKDPSASISWDGIHYTEAINSYIAKGSIMELKFIISIAFLFCLSRVSSTSHYFTSMFSLGDSYIDTGNFVIMASPVVPVWNDKLPYGMTFFGHQTGRMSDGRVIIDFIAEEFGLPFLPASLANSSSVSQGVNFAVGGAPATGVDYFERNNIVPFKLLNNSLDVQLGWFEELKPLICNTTTEESTGFENCFGKTLFIVGEFGVNDYNFMWMAGKPKQEVESYVPQVVKKITMGVERLINQGAVYVVVPGNPPTGCAPAILTVRMSPNTTDYDNLGCLRAVNEVVKLHNVMLRAALGNLRGKYPHAKIILVDFYKPIIRVLQNPSHLGFAADGILKACCGTGGAYNWNASAICAMPGVVACNNPSASVSWDGVHYTEAINQYIAKGSTSHYFTSMFSLGDSYIDTGNFVIMASSVVLIWNDKLPYGMTFFGHPTGRMSDGRVIIDFIAEEFGLPFLPASLANSSTVSQGVNFAVGGAPATGVDYFERNNIVGFKLLNNSLDVQLGWFEELKPSICNTTTTEANGLENCFSKTLFIVGEFGVNDYNFIWTAGKAKQEVKSYVPQVVKKITMGVERLINQGALYVVVPGNPPTGCAPALLTLRASPNSTDYDKTPLAACAPSTAWPNITTQCFVRLSACSGARFSTDGVLKACCGTGGAYNWNASATCAMPGVVACNNPSASVSWDGVHYTEAINEHIANGWLHGPYADPPILAAIPH</sequence>
<dbReference type="Pfam" id="PF00657">
    <property type="entry name" value="Lipase_GDSL"/>
    <property type="match status" value="3"/>
</dbReference>
<evidence type="ECO:0000256" key="2">
    <source>
        <dbReference type="ARBA" id="ARBA00022729"/>
    </source>
</evidence>
<dbReference type="Proteomes" id="UP000032180">
    <property type="component" value="Chromosome 5"/>
</dbReference>
<dbReference type="Gene3D" id="3.40.50.1110">
    <property type="entry name" value="SGNH hydrolase"/>
    <property type="match status" value="3"/>
</dbReference>
<feature type="chain" id="PRO_5002348728" evidence="5">
    <location>
        <begin position="21"/>
        <end position="1007"/>
    </location>
</feature>
<dbReference type="InterPro" id="IPR001087">
    <property type="entry name" value="GDSL"/>
</dbReference>
<dbReference type="STRING" id="77586.A0A0D9WID9"/>
<dbReference type="AlphaFoldDB" id="A0A0D9WID9"/>
<dbReference type="GO" id="GO:0016788">
    <property type="term" value="F:hydrolase activity, acting on ester bonds"/>
    <property type="evidence" value="ECO:0007669"/>
    <property type="project" value="InterPro"/>
</dbReference>
<dbReference type="EnsemblPlants" id="LPERR05G18000.1">
    <property type="protein sequence ID" value="LPERR05G18000.1"/>
    <property type="gene ID" value="LPERR05G18000"/>
</dbReference>
<name>A0A0D9WID9_9ORYZ</name>
<dbReference type="PANTHER" id="PTHR22835:SF683">
    <property type="entry name" value="OS05G0506800 PROTEIN"/>
    <property type="match status" value="1"/>
</dbReference>
<evidence type="ECO:0000256" key="4">
    <source>
        <dbReference type="ARBA" id="ARBA00023180"/>
    </source>
</evidence>
<evidence type="ECO:0000256" key="5">
    <source>
        <dbReference type="SAM" id="SignalP"/>
    </source>
</evidence>
<organism evidence="6 7">
    <name type="scientific">Leersia perrieri</name>
    <dbReference type="NCBI Taxonomy" id="77586"/>
    <lineage>
        <taxon>Eukaryota</taxon>
        <taxon>Viridiplantae</taxon>
        <taxon>Streptophyta</taxon>
        <taxon>Embryophyta</taxon>
        <taxon>Tracheophyta</taxon>
        <taxon>Spermatophyta</taxon>
        <taxon>Magnoliopsida</taxon>
        <taxon>Liliopsida</taxon>
        <taxon>Poales</taxon>
        <taxon>Poaceae</taxon>
        <taxon>BOP clade</taxon>
        <taxon>Oryzoideae</taxon>
        <taxon>Oryzeae</taxon>
        <taxon>Oryzinae</taxon>
        <taxon>Leersia</taxon>
    </lineage>
</organism>
<keyword evidence="3" id="KW-0378">Hydrolase</keyword>
<evidence type="ECO:0000313" key="7">
    <source>
        <dbReference type="Proteomes" id="UP000032180"/>
    </source>
</evidence>
<keyword evidence="7" id="KW-1185">Reference proteome</keyword>
<proteinExistence type="inferred from homology"/>
<reference evidence="6 7" key="1">
    <citation type="submission" date="2012-08" db="EMBL/GenBank/DDBJ databases">
        <title>Oryza genome evolution.</title>
        <authorList>
            <person name="Wing R.A."/>
        </authorList>
    </citation>
    <scope>NUCLEOTIDE SEQUENCE</scope>
</reference>
<comment type="similarity">
    <text evidence="1">Belongs to the 'GDSL' lipolytic enzyme family.</text>
</comment>
<dbReference type="InterPro" id="IPR035669">
    <property type="entry name" value="SGNH_plant_lipase-like"/>
</dbReference>
<dbReference type="HOGENOM" id="CLU_002433_0_1_1"/>
<protein>
    <submittedName>
        <fullName evidence="6">Uncharacterized protein</fullName>
    </submittedName>
</protein>
<feature type="signal peptide" evidence="5">
    <location>
        <begin position="1"/>
        <end position="20"/>
    </location>
</feature>